<dbReference type="Gene3D" id="1.20.1270.60">
    <property type="entry name" value="Arfaptin homology (AH) domain/BAR domain"/>
    <property type="match status" value="1"/>
</dbReference>
<feature type="coiled-coil region" evidence="12">
    <location>
        <begin position="335"/>
        <end position="369"/>
    </location>
</feature>
<dbReference type="GO" id="GO:0000407">
    <property type="term" value="C:phagophore assembly site"/>
    <property type="evidence" value="ECO:0007669"/>
    <property type="project" value="TreeGrafter"/>
</dbReference>
<comment type="subcellular location">
    <subcellularLocation>
        <location evidence="2">Cytoplasm</location>
    </subcellularLocation>
    <subcellularLocation>
        <location evidence="1">Endosome membrane</location>
        <topology evidence="1">Peripheral membrane protein</topology>
    </subcellularLocation>
</comment>
<evidence type="ECO:0000313" key="15">
    <source>
        <dbReference type="Proteomes" id="UP000799776"/>
    </source>
</evidence>
<evidence type="ECO:0000256" key="2">
    <source>
        <dbReference type="ARBA" id="ARBA00004496"/>
    </source>
</evidence>
<dbReference type="PROSITE" id="PS50195">
    <property type="entry name" value="PX"/>
    <property type="match status" value="1"/>
</dbReference>
<dbReference type="CDD" id="cd07628">
    <property type="entry name" value="BAR_Atg24p"/>
    <property type="match status" value="1"/>
</dbReference>
<dbReference type="Pfam" id="PF00787">
    <property type="entry name" value="PX"/>
    <property type="match status" value="1"/>
</dbReference>
<keyword evidence="5" id="KW-0963">Cytoplasm</keyword>
<dbReference type="SUPFAM" id="SSF103657">
    <property type="entry name" value="BAR/IMD domain-like"/>
    <property type="match status" value="1"/>
</dbReference>
<evidence type="ECO:0000256" key="7">
    <source>
        <dbReference type="ARBA" id="ARBA00023006"/>
    </source>
</evidence>
<dbReference type="SUPFAM" id="SSF64268">
    <property type="entry name" value="PX domain"/>
    <property type="match status" value="1"/>
</dbReference>
<dbReference type="AlphaFoldDB" id="A0A9P4LWC7"/>
<dbReference type="InterPro" id="IPR001683">
    <property type="entry name" value="PX_dom"/>
</dbReference>
<dbReference type="InterPro" id="IPR027267">
    <property type="entry name" value="AH/BAR_dom_sf"/>
</dbReference>
<evidence type="ECO:0000256" key="11">
    <source>
        <dbReference type="ARBA" id="ARBA00041273"/>
    </source>
</evidence>
<dbReference type="InterPro" id="IPR015404">
    <property type="entry name" value="Vps5_C"/>
</dbReference>
<evidence type="ECO:0000256" key="12">
    <source>
        <dbReference type="SAM" id="Coils"/>
    </source>
</evidence>
<evidence type="ECO:0000256" key="4">
    <source>
        <dbReference type="ARBA" id="ARBA00022448"/>
    </source>
</evidence>
<evidence type="ECO:0000256" key="9">
    <source>
        <dbReference type="ARBA" id="ARBA00023136"/>
    </source>
</evidence>
<dbReference type="GO" id="GO:0035091">
    <property type="term" value="F:phosphatidylinositol binding"/>
    <property type="evidence" value="ECO:0007669"/>
    <property type="project" value="InterPro"/>
</dbReference>
<dbReference type="GO" id="GO:0032456">
    <property type="term" value="P:endocytic recycling"/>
    <property type="evidence" value="ECO:0007669"/>
    <property type="project" value="TreeGrafter"/>
</dbReference>
<dbReference type="Gene3D" id="3.30.1520.10">
    <property type="entry name" value="Phox-like domain"/>
    <property type="match status" value="1"/>
</dbReference>
<evidence type="ECO:0000256" key="10">
    <source>
        <dbReference type="ARBA" id="ARBA00040748"/>
    </source>
</evidence>
<evidence type="ECO:0000313" key="14">
    <source>
        <dbReference type="EMBL" id="KAF2088380.1"/>
    </source>
</evidence>
<comment type="similarity">
    <text evidence="3">Belongs to the sorting nexin family.</text>
</comment>
<evidence type="ECO:0000256" key="5">
    <source>
        <dbReference type="ARBA" id="ARBA00022490"/>
    </source>
</evidence>
<proteinExistence type="inferred from homology"/>
<dbReference type="GO" id="GO:0034727">
    <property type="term" value="P:piecemeal microautophagy of the nucleus"/>
    <property type="evidence" value="ECO:0007669"/>
    <property type="project" value="TreeGrafter"/>
</dbReference>
<evidence type="ECO:0000256" key="6">
    <source>
        <dbReference type="ARBA" id="ARBA00022753"/>
    </source>
</evidence>
<keyword evidence="9" id="KW-0472">Membrane</keyword>
<evidence type="ECO:0000259" key="13">
    <source>
        <dbReference type="PROSITE" id="PS50195"/>
    </source>
</evidence>
<reference evidence="14" key="1">
    <citation type="journal article" date="2020" name="Stud. Mycol.">
        <title>101 Dothideomycetes genomes: a test case for predicting lifestyles and emergence of pathogens.</title>
        <authorList>
            <person name="Haridas S."/>
            <person name="Albert R."/>
            <person name="Binder M."/>
            <person name="Bloem J."/>
            <person name="Labutti K."/>
            <person name="Salamov A."/>
            <person name="Andreopoulos B."/>
            <person name="Baker S."/>
            <person name="Barry K."/>
            <person name="Bills G."/>
            <person name="Bluhm B."/>
            <person name="Cannon C."/>
            <person name="Castanera R."/>
            <person name="Culley D."/>
            <person name="Daum C."/>
            <person name="Ezra D."/>
            <person name="Gonzalez J."/>
            <person name="Henrissat B."/>
            <person name="Kuo A."/>
            <person name="Liang C."/>
            <person name="Lipzen A."/>
            <person name="Lutzoni F."/>
            <person name="Magnuson J."/>
            <person name="Mondo S."/>
            <person name="Nolan M."/>
            <person name="Ohm R."/>
            <person name="Pangilinan J."/>
            <person name="Park H.-J."/>
            <person name="Ramirez L."/>
            <person name="Alfaro M."/>
            <person name="Sun H."/>
            <person name="Tritt A."/>
            <person name="Yoshinaga Y."/>
            <person name="Zwiers L.-H."/>
            <person name="Turgeon B."/>
            <person name="Goodwin S."/>
            <person name="Spatafora J."/>
            <person name="Crous P."/>
            <person name="Grigoriev I."/>
        </authorList>
    </citation>
    <scope>NUCLEOTIDE SEQUENCE</scope>
    <source>
        <strain evidence="14">CBS 121410</strain>
    </source>
</reference>
<gene>
    <name evidence="14" type="ORF">K490DRAFT_56373</name>
</gene>
<dbReference type="SMART" id="SM00312">
    <property type="entry name" value="PX"/>
    <property type="match status" value="1"/>
</dbReference>
<organism evidence="14 15">
    <name type="scientific">Saccharata proteae CBS 121410</name>
    <dbReference type="NCBI Taxonomy" id="1314787"/>
    <lineage>
        <taxon>Eukaryota</taxon>
        <taxon>Fungi</taxon>
        <taxon>Dikarya</taxon>
        <taxon>Ascomycota</taxon>
        <taxon>Pezizomycotina</taxon>
        <taxon>Dothideomycetes</taxon>
        <taxon>Dothideomycetes incertae sedis</taxon>
        <taxon>Botryosphaeriales</taxon>
        <taxon>Saccharataceae</taxon>
        <taxon>Saccharata</taxon>
    </lineage>
</organism>
<dbReference type="GO" id="GO:0005769">
    <property type="term" value="C:early endosome"/>
    <property type="evidence" value="ECO:0007669"/>
    <property type="project" value="TreeGrafter"/>
</dbReference>
<keyword evidence="8" id="KW-0446">Lipid-binding</keyword>
<dbReference type="Pfam" id="PF09325">
    <property type="entry name" value="Vps5"/>
    <property type="match status" value="1"/>
</dbReference>
<dbReference type="Proteomes" id="UP000799776">
    <property type="component" value="Unassembled WGS sequence"/>
</dbReference>
<keyword evidence="7" id="KW-0072">Autophagy</keyword>
<dbReference type="GO" id="GO:0015031">
    <property type="term" value="P:protein transport"/>
    <property type="evidence" value="ECO:0007669"/>
    <property type="project" value="TreeGrafter"/>
</dbReference>
<keyword evidence="15" id="KW-1185">Reference proteome</keyword>
<dbReference type="OrthoDB" id="205639at2759"/>
<comment type="caution">
    <text evidence="14">The sequence shown here is derived from an EMBL/GenBank/DDBJ whole genome shotgun (WGS) entry which is preliminary data.</text>
</comment>
<feature type="domain" description="PX" evidence="13">
    <location>
        <begin position="10"/>
        <end position="132"/>
    </location>
</feature>
<dbReference type="GO" id="GO:0010008">
    <property type="term" value="C:endosome membrane"/>
    <property type="evidence" value="ECO:0007669"/>
    <property type="project" value="UniProtKB-SubCell"/>
</dbReference>
<dbReference type="CDD" id="cd06863">
    <property type="entry name" value="PX_Atg24p"/>
    <property type="match status" value="1"/>
</dbReference>
<dbReference type="GO" id="GO:0000422">
    <property type="term" value="P:autophagy of mitochondrion"/>
    <property type="evidence" value="ECO:0007669"/>
    <property type="project" value="TreeGrafter"/>
</dbReference>
<dbReference type="GO" id="GO:0061709">
    <property type="term" value="P:reticulophagy"/>
    <property type="evidence" value="ECO:0007669"/>
    <property type="project" value="TreeGrafter"/>
</dbReference>
<accession>A0A9P4LWC7</accession>
<dbReference type="PANTHER" id="PTHR45949:SF2">
    <property type="entry name" value="SORTING NEXIN-4"/>
    <property type="match status" value="1"/>
</dbReference>
<keyword evidence="12" id="KW-0175">Coiled coil</keyword>
<dbReference type="FunFam" id="3.30.1520.10:FF:000035">
    <property type="entry name" value="Sorting nexin-4 protein"/>
    <property type="match status" value="1"/>
</dbReference>
<keyword evidence="6" id="KW-0967">Endosome</keyword>
<dbReference type="PANTHER" id="PTHR45949">
    <property type="entry name" value="SORTING NEXIN-4"/>
    <property type="match status" value="1"/>
</dbReference>
<name>A0A9P4LWC7_9PEZI</name>
<dbReference type="EMBL" id="ML978717">
    <property type="protein sequence ID" value="KAF2088380.1"/>
    <property type="molecule type" value="Genomic_DNA"/>
</dbReference>
<evidence type="ECO:0000256" key="1">
    <source>
        <dbReference type="ARBA" id="ARBA00004481"/>
    </source>
</evidence>
<evidence type="ECO:0000256" key="8">
    <source>
        <dbReference type="ARBA" id="ARBA00023121"/>
    </source>
</evidence>
<evidence type="ECO:0000256" key="3">
    <source>
        <dbReference type="ARBA" id="ARBA00010883"/>
    </source>
</evidence>
<dbReference type="InterPro" id="IPR036871">
    <property type="entry name" value="PX_dom_sf"/>
</dbReference>
<keyword evidence="4" id="KW-0813">Transport</keyword>
<dbReference type="FunFam" id="1.20.1270.60:FF:000042">
    <property type="entry name" value="Vacuolar targeting protein Atg24"/>
    <property type="match status" value="1"/>
</dbReference>
<protein>
    <recommendedName>
        <fullName evidence="10">Sorting nexin-4</fullName>
    </recommendedName>
    <alternativeName>
        <fullName evidence="11">Autophagy-related protein 24</fullName>
    </alternativeName>
</protein>
<sequence length="423" mass="47605">MEHQDFSEGYLDCMVDKPQKENDGTKDAYISYLVTTKSDFQSFSRPTFSVRRRFTDFVFLYKTLCREYPQCAVPPLPDKHKMEYVRGDRFGPDFTSRRAASLRRFLKRLALHPVLRRAALLLLFLETSDWNSVMRNRPTRSLSGSGGTGAEAAATTGGMFDNLTDSLMGAFSKVHKPDKRFIDVRERADKLGEDLLLVEKVAARVSRRQADLSTDYTELATQCQKLNALEPGAAAALTSFASSVETMGQGLRGLNSHCERDYLGSLRDMDAYISAVRALLKTREQKQLDFESLTDYLARAASDRDALASAASTASMGASGFLRSKIEDVRGVDHEQSRRDRVRKLELQIERLTREVDGAKRTSEAFDEQTVKEVQDFERIKMVEFGDTLGELADVHVQFFGDTVETWEAFVRQMEGDEGVVAA</sequence>